<dbReference type="GO" id="GO:0044782">
    <property type="term" value="P:cilium organization"/>
    <property type="evidence" value="ECO:0007669"/>
    <property type="project" value="TreeGrafter"/>
</dbReference>
<dbReference type="GO" id="GO:0005737">
    <property type="term" value="C:cytoplasm"/>
    <property type="evidence" value="ECO:0007669"/>
    <property type="project" value="TreeGrafter"/>
</dbReference>
<evidence type="ECO:0000256" key="6">
    <source>
        <dbReference type="ARBA" id="ARBA00023069"/>
    </source>
</evidence>
<dbReference type="InterPro" id="IPR000048">
    <property type="entry name" value="IQ_motif_EF-hand-BS"/>
</dbReference>
<feature type="coiled-coil region" evidence="10">
    <location>
        <begin position="259"/>
        <end position="286"/>
    </location>
</feature>
<evidence type="ECO:0000256" key="2">
    <source>
        <dbReference type="ARBA" id="ARBA00008222"/>
    </source>
</evidence>
<comment type="subcellular location">
    <subcellularLocation>
        <location evidence="1">Cytoplasm</location>
        <location evidence="1">Cytoskeleton</location>
        <location evidence="1">Flagellum axoneme</location>
    </subcellularLocation>
</comment>
<keyword evidence="12" id="KW-1185">Reference proteome</keyword>
<dbReference type="InterPro" id="IPR042618">
    <property type="entry name" value="IQCG"/>
</dbReference>
<protein>
    <recommendedName>
        <fullName evidence="3">Dynein regulatory complex protein 9</fullName>
    </recommendedName>
    <alternativeName>
        <fullName evidence="9">IQ domain-containing protein G</fullName>
    </alternativeName>
</protein>
<dbReference type="CDD" id="cd23766">
    <property type="entry name" value="IQCG"/>
    <property type="match status" value="1"/>
</dbReference>
<keyword evidence="10" id="KW-0175">Coiled coil</keyword>
<evidence type="ECO:0000256" key="9">
    <source>
        <dbReference type="ARBA" id="ARBA00032183"/>
    </source>
</evidence>
<evidence type="ECO:0000256" key="4">
    <source>
        <dbReference type="ARBA" id="ARBA00022490"/>
    </source>
</evidence>
<dbReference type="GO" id="GO:0031514">
    <property type="term" value="C:motile cilium"/>
    <property type="evidence" value="ECO:0007669"/>
    <property type="project" value="TreeGrafter"/>
</dbReference>
<evidence type="ECO:0000256" key="8">
    <source>
        <dbReference type="ARBA" id="ARBA00023273"/>
    </source>
</evidence>
<evidence type="ECO:0000256" key="1">
    <source>
        <dbReference type="ARBA" id="ARBA00004611"/>
    </source>
</evidence>
<gene>
    <name evidence="11" type="ORF">APLA_LOCUS10825</name>
</gene>
<comment type="similarity">
    <text evidence="2">Belongs to the DRC9 family.</text>
</comment>
<dbReference type="OrthoDB" id="10254713at2759"/>
<proteinExistence type="inferred from homology"/>
<dbReference type="PANTHER" id="PTHR14871:SF1">
    <property type="entry name" value="DYNEIN REGULATORY COMPLEX PROTEIN 9"/>
    <property type="match status" value="1"/>
</dbReference>
<keyword evidence="6" id="KW-0969">Cilium</keyword>
<dbReference type="PANTHER" id="PTHR14871">
    <property type="entry name" value="DYNEIN REGULATORY COMPLEX PROTEIN 9"/>
    <property type="match status" value="1"/>
</dbReference>
<evidence type="ECO:0000256" key="10">
    <source>
        <dbReference type="SAM" id="Coils"/>
    </source>
</evidence>
<keyword evidence="5" id="KW-0282">Flagellum</keyword>
<evidence type="ECO:0000256" key="7">
    <source>
        <dbReference type="ARBA" id="ARBA00023212"/>
    </source>
</evidence>
<evidence type="ECO:0000313" key="11">
    <source>
        <dbReference type="EMBL" id="CAB3246320.1"/>
    </source>
</evidence>
<dbReference type="AlphaFoldDB" id="A0A8S1AMP6"/>
<dbReference type="PROSITE" id="PS50096">
    <property type="entry name" value="IQ"/>
    <property type="match status" value="1"/>
</dbReference>
<dbReference type="Proteomes" id="UP000494106">
    <property type="component" value="Unassembled WGS sequence"/>
</dbReference>
<keyword evidence="4" id="KW-0963">Cytoplasm</keyword>
<sequence length="366" mass="44037">MDCSKTINSWELIRQHEYHLSLSDITEEDHESEFSGIFGESSLILRGMLCVVLEDIKLQLQCLKGYNNKIQTDIRDINLPDSLDELVELKEKISESTLLYAKLDADREYVYDVIQNTYWELREQSTFSYLKESVHRFVQNENDRCDLVKDKERNKIIRKNLAKQLRLQRCHFKVQLHDINGAVENLERTIDDAQPMFEVKGRYIDNWQVARTEQHSLKIANKENIPRLSINRFRQKYEHEEQVHCEILRLTTIQITEILSQIEVIMDKYDKDLENIELQIQIRKNKYYDMCNKRMDMEQMLEKRDATMKNWIKFKEDREIVRLYNEKMTNAAYIIQAWWRGLLVRLHLGPYAVKKEKKEKQKKIRI</sequence>
<dbReference type="SMART" id="SM00015">
    <property type="entry name" value="IQ"/>
    <property type="match status" value="1"/>
</dbReference>
<evidence type="ECO:0000256" key="3">
    <source>
        <dbReference type="ARBA" id="ARBA00013738"/>
    </source>
</evidence>
<organism evidence="11 12">
    <name type="scientific">Arctia plantaginis</name>
    <name type="common">Wood tiger moth</name>
    <name type="synonym">Phalaena plantaginis</name>
    <dbReference type="NCBI Taxonomy" id="874455"/>
    <lineage>
        <taxon>Eukaryota</taxon>
        <taxon>Metazoa</taxon>
        <taxon>Ecdysozoa</taxon>
        <taxon>Arthropoda</taxon>
        <taxon>Hexapoda</taxon>
        <taxon>Insecta</taxon>
        <taxon>Pterygota</taxon>
        <taxon>Neoptera</taxon>
        <taxon>Endopterygota</taxon>
        <taxon>Lepidoptera</taxon>
        <taxon>Glossata</taxon>
        <taxon>Ditrysia</taxon>
        <taxon>Noctuoidea</taxon>
        <taxon>Erebidae</taxon>
        <taxon>Arctiinae</taxon>
        <taxon>Arctia</taxon>
    </lineage>
</organism>
<reference evidence="11 12" key="1">
    <citation type="submission" date="2020-04" db="EMBL/GenBank/DDBJ databases">
        <authorList>
            <person name="Wallbank WR R."/>
            <person name="Pardo Diaz C."/>
            <person name="Kozak K."/>
            <person name="Martin S."/>
            <person name="Jiggins C."/>
            <person name="Moest M."/>
            <person name="Warren A I."/>
            <person name="Byers J.R.P. K."/>
            <person name="Montejo-Kovacevich G."/>
            <person name="Yen C E."/>
        </authorList>
    </citation>
    <scope>NUCLEOTIDE SEQUENCE [LARGE SCALE GENOMIC DNA]</scope>
</reference>
<accession>A0A8S1AMP6</accession>
<comment type="caution">
    <text evidence="11">The sequence shown here is derived from an EMBL/GenBank/DDBJ whole genome shotgun (WGS) entry which is preliminary data.</text>
</comment>
<keyword evidence="7" id="KW-0206">Cytoskeleton</keyword>
<keyword evidence="8" id="KW-0966">Cell projection</keyword>
<name>A0A8S1AMP6_ARCPL</name>
<evidence type="ECO:0000313" key="12">
    <source>
        <dbReference type="Proteomes" id="UP000494106"/>
    </source>
</evidence>
<dbReference type="EMBL" id="CADEBC010000525">
    <property type="protein sequence ID" value="CAB3246320.1"/>
    <property type="molecule type" value="Genomic_DNA"/>
</dbReference>
<evidence type="ECO:0000256" key="5">
    <source>
        <dbReference type="ARBA" id="ARBA00022846"/>
    </source>
</evidence>